<sequence length="166" mass="18589">MARNITFEPCTLVYTLLDNCELNFDDFSLIVRSLHSYMVDTIVPNPVMNNVHVKLNYQASLSNAIAKLGTLQSIVAVTKLSSFVKESEFSHLEQLRRRFGIGSGDTSDSPPVQACKARKAPKKSYSRGTPRVFNQRPAPYAVPQDTQQELGYYQENDSIILDPESS</sequence>
<name>A0A8A4XDW4_9VIRU</name>
<accession>A0A8A4XDW4</accession>
<organism evidence="2">
    <name type="scientific">Aegithalos caudatus parvoviridae sp</name>
    <dbReference type="NCBI Taxonomy" id="2794464"/>
    <lineage>
        <taxon>Viruses</taxon>
        <taxon>Monodnaviria</taxon>
        <taxon>Shotokuvirae</taxon>
        <taxon>Cossaviricota</taxon>
        <taxon>Quintoviricetes</taxon>
        <taxon>Piccovirales</taxon>
        <taxon>Parvoviridae</taxon>
    </lineage>
</organism>
<dbReference type="EMBL" id="MW046525">
    <property type="protein sequence ID" value="QTE03968.1"/>
    <property type="molecule type" value="Genomic_DNA"/>
</dbReference>
<evidence type="ECO:0000313" key="2">
    <source>
        <dbReference type="EMBL" id="QTE03968.1"/>
    </source>
</evidence>
<evidence type="ECO:0000256" key="1">
    <source>
        <dbReference type="SAM" id="MobiDB-lite"/>
    </source>
</evidence>
<protein>
    <submittedName>
        <fullName evidence="2">Uncharacterized protein</fullName>
    </submittedName>
</protein>
<proteinExistence type="predicted"/>
<reference evidence="2" key="1">
    <citation type="submission" date="2020-09" db="EMBL/GenBank/DDBJ databases">
        <title>Parvovirus dark matter in the feces of wild birds.</title>
        <authorList>
            <person name="Dai Z."/>
            <person name="Yang S."/>
            <person name="Zhang W."/>
        </authorList>
    </citation>
    <scope>NUCLEOTIDE SEQUENCE</scope>
    <source>
        <strain evidence="2">Tit100par07</strain>
    </source>
</reference>
<feature type="region of interest" description="Disordered" evidence="1">
    <location>
        <begin position="100"/>
        <end position="141"/>
    </location>
</feature>
<feature type="compositionally biased region" description="Basic residues" evidence="1">
    <location>
        <begin position="116"/>
        <end position="125"/>
    </location>
</feature>